<comment type="caution">
    <text evidence="2">The sequence shown here is derived from an EMBL/GenBank/DDBJ whole genome shotgun (WGS) entry which is preliminary data.</text>
</comment>
<keyword evidence="1" id="KW-0472">Membrane</keyword>
<keyword evidence="3" id="KW-1185">Reference proteome</keyword>
<accession>A0A6N8F7W2</accession>
<dbReference type="Pfam" id="PF04403">
    <property type="entry name" value="PqiA"/>
    <property type="match status" value="1"/>
</dbReference>
<protein>
    <submittedName>
        <fullName evidence="2">Paraquat-inducible protein A</fullName>
    </submittedName>
</protein>
<feature type="transmembrane region" description="Helical" evidence="1">
    <location>
        <begin position="31"/>
        <end position="57"/>
    </location>
</feature>
<dbReference type="AlphaFoldDB" id="A0A6N8F7W2"/>
<proteinExistence type="predicted"/>
<sequence length="143" mass="16109">MPIMTVSKFIFLDNTFSISSGIYDLFAEGRYFLFVVILGLSVLLPVLKLGVLFYLLLSFEKLEYLNKSKRLLNLMHDYGRWAMLDVMVVALLIVTVKLGAFVNIQTHNGLYVFGISVLLTMAVTHLVVRAANKKGDSKESPFI</sequence>
<keyword evidence="1" id="KW-0812">Transmembrane</keyword>
<evidence type="ECO:0000256" key="1">
    <source>
        <dbReference type="SAM" id="Phobius"/>
    </source>
</evidence>
<gene>
    <name evidence="2" type="ORF">GNP35_09185</name>
</gene>
<evidence type="ECO:0000313" key="3">
    <source>
        <dbReference type="Proteomes" id="UP000439994"/>
    </source>
</evidence>
<evidence type="ECO:0000313" key="2">
    <source>
        <dbReference type="EMBL" id="MUH72646.1"/>
    </source>
</evidence>
<feature type="transmembrane region" description="Helical" evidence="1">
    <location>
        <begin position="78"/>
        <end position="104"/>
    </location>
</feature>
<dbReference type="Proteomes" id="UP000439994">
    <property type="component" value="Unassembled WGS sequence"/>
</dbReference>
<dbReference type="InterPro" id="IPR007498">
    <property type="entry name" value="PqiA-like"/>
</dbReference>
<dbReference type="OrthoDB" id="9800207at2"/>
<organism evidence="2 3">
    <name type="scientific">Psychrosphaera haliotis</name>
    <dbReference type="NCBI Taxonomy" id="555083"/>
    <lineage>
        <taxon>Bacteria</taxon>
        <taxon>Pseudomonadati</taxon>
        <taxon>Pseudomonadota</taxon>
        <taxon>Gammaproteobacteria</taxon>
        <taxon>Alteromonadales</taxon>
        <taxon>Pseudoalteromonadaceae</taxon>
        <taxon>Psychrosphaera</taxon>
    </lineage>
</organism>
<dbReference type="EMBL" id="WOCD01000003">
    <property type="protein sequence ID" value="MUH72646.1"/>
    <property type="molecule type" value="Genomic_DNA"/>
</dbReference>
<feature type="transmembrane region" description="Helical" evidence="1">
    <location>
        <begin position="110"/>
        <end position="128"/>
    </location>
</feature>
<name>A0A6N8F7W2_9GAMM</name>
<keyword evidence="1" id="KW-1133">Transmembrane helix</keyword>
<reference evidence="2 3" key="1">
    <citation type="submission" date="2019-11" db="EMBL/GenBank/DDBJ databases">
        <title>P. haliotis isolates from Z. marina roots.</title>
        <authorList>
            <person name="Cohen M."/>
            <person name="Jospin G."/>
            <person name="Eisen J.A."/>
            <person name="Coil D.A."/>
        </authorList>
    </citation>
    <scope>NUCLEOTIDE SEQUENCE [LARGE SCALE GENOMIC DNA]</scope>
    <source>
        <strain evidence="2 3">UCD-MCMsp1aY</strain>
    </source>
</reference>